<feature type="compositionally biased region" description="Polar residues" evidence="9">
    <location>
        <begin position="534"/>
        <end position="554"/>
    </location>
</feature>
<evidence type="ECO:0000256" key="2">
    <source>
        <dbReference type="ARBA" id="ARBA00005383"/>
    </source>
</evidence>
<dbReference type="SMART" id="SM00513">
    <property type="entry name" value="SAP"/>
    <property type="match status" value="1"/>
</dbReference>
<dbReference type="InterPro" id="IPR023321">
    <property type="entry name" value="PINIT"/>
</dbReference>
<feature type="region of interest" description="Disordered" evidence="9">
    <location>
        <begin position="81"/>
        <end position="117"/>
    </location>
</feature>
<keyword evidence="13" id="KW-1185">Reference proteome</keyword>
<feature type="compositionally biased region" description="Polar residues" evidence="9">
    <location>
        <begin position="507"/>
        <end position="527"/>
    </location>
</feature>
<feature type="compositionally biased region" description="Polar residues" evidence="9">
    <location>
        <begin position="100"/>
        <end position="111"/>
    </location>
</feature>
<sequence>MAATGGNYQLQQQRGRCEAAIKNCINNDLKEICKAYNYQVSGTKAVLQKRCLEILDTVVNSGDQNQFNDLFYRVGHHGAAPPRGNNAATSTSSSSNYNNHTNGAYHNNSASMAPHRAPGRVDPTRFFKSSPFYEVQEIVLPLSDLPAGAEMPQNRNTVRVDLKLSADQVSRLKADPSMRLLLYCGNSYQMNTYPRSPVDVAFPNQIEVKINGDEVRSNFKGLKNKPGSTKPADITNSVRKANNYPNQVAVTYALTKHRFSFMVHLVKYINAETLTERIKTGRHGGGIISKQKVLDEMNRINADPDIAATSARMSLKDPISTLRINLPVRSAVCKHNQCFDGSMFMQLQEQAPQWSCPVCSKSVSYESLCVDKYFEEILQKTSSSIEKVDVEPNGEWRIIKEEDDTKPPGHSSRAGRAAYDDDFDDDDFIEVVDPKVNGKLAAGRPTPSLLSPMPDQGVPMNTPPLSSRGVSLAPSAASATQGNKRPASAVIDLTLDDDDEPPRPGKRQQTGSGTHNGNSSHYSTPNSLPEHRYTQPQSSGQSRVTDSYRPSSNAPRPLANGRTTSAEYNNSRLSSGLASGPGSPYRPPGSISPGFPTHSTTVNQQQSQQQHSSWNNHSRPATGHASGTPGFQPFSIRQQAANNSASQSPQQSYRLPPILPQPQQQHQQQNGYGGGWPSDYTGYSNSPPG</sequence>
<evidence type="ECO:0000256" key="5">
    <source>
        <dbReference type="ARBA" id="ARBA00022771"/>
    </source>
</evidence>
<evidence type="ECO:0000256" key="9">
    <source>
        <dbReference type="SAM" id="MobiDB-lite"/>
    </source>
</evidence>
<dbReference type="PROSITE" id="PS51466">
    <property type="entry name" value="PINIT"/>
    <property type="match status" value="1"/>
</dbReference>
<evidence type="ECO:0000313" key="12">
    <source>
        <dbReference type="EMBL" id="KAK4501201.1"/>
    </source>
</evidence>
<evidence type="ECO:0000313" key="13">
    <source>
        <dbReference type="Proteomes" id="UP001305779"/>
    </source>
</evidence>
<evidence type="ECO:0000256" key="1">
    <source>
        <dbReference type="ARBA" id="ARBA00004718"/>
    </source>
</evidence>
<comment type="pathway">
    <text evidence="1">Protein modification; protein sumoylation.</text>
</comment>
<dbReference type="InterPro" id="IPR013083">
    <property type="entry name" value="Znf_RING/FYVE/PHD"/>
</dbReference>
<dbReference type="Proteomes" id="UP001305779">
    <property type="component" value="Unassembled WGS sequence"/>
</dbReference>
<gene>
    <name evidence="12" type="ORF">PRZ48_007008</name>
</gene>
<reference evidence="12 13" key="1">
    <citation type="journal article" date="2023" name="G3 (Bethesda)">
        <title>A chromosome-level genome assembly of Zasmidium syzygii isolated from banana leaves.</title>
        <authorList>
            <person name="van Westerhoven A.C."/>
            <person name="Mehrabi R."/>
            <person name="Talebi R."/>
            <person name="Steentjes M.B.F."/>
            <person name="Corcolon B."/>
            <person name="Chong P.A."/>
            <person name="Kema G.H.J."/>
            <person name="Seidl M.F."/>
        </authorList>
    </citation>
    <scope>NUCLEOTIDE SEQUENCE [LARGE SCALE GENOMIC DNA]</scope>
    <source>
        <strain evidence="12 13">P124</strain>
    </source>
</reference>
<dbReference type="InterPro" id="IPR004181">
    <property type="entry name" value="Znf_MIZ"/>
</dbReference>
<dbReference type="Gene3D" id="3.30.40.10">
    <property type="entry name" value="Zinc/RING finger domain, C3HC4 (zinc finger)"/>
    <property type="match status" value="1"/>
</dbReference>
<dbReference type="InterPro" id="IPR038654">
    <property type="entry name" value="PINIT_sf"/>
</dbReference>
<evidence type="ECO:0000256" key="6">
    <source>
        <dbReference type="ARBA" id="ARBA00022786"/>
    </source>
</evidence>
<evidence type="ECO:0000259" key="10">
    <source>
        <dbReference type="PROSITE" id="PS51044"/>
    </source>
</evidence>
<dbReference type="Pfam" id="PF14324">
    <property type="entry name" value="PINIT"/>
    <property type="match status" value="1"/>
</dbReference>
<keyword evidence="5 8" id="KW-0863">Zinc-finger</keyword>
<feature type="domain" description="PINIT" evidence="11">
    <location>
        <begin position="110"/>
        <end position="269"/>
    </location>
</feature>
<feature type="region of interest" description="Disordered" evidence="9">
    <location>
        <begin position="438"/>
        <end position="689"/>
    </location>
</feature>
<evidence type="ECO:0000256" key="7">
    <source>
        <dbReference type="ARBA" id="ARBA00022833"/>
    </source>
</evidence>
<feature type="domain" description="SP-RING-type" evidence="10">
    <location>
        <begin position="302"/>
        <end position="383"/>
    </location>
</feature>
<comment type="caution">
    <text evidence="12">The sequence shown here is derived from an EMBL/GenBank/DDBJ whole genome shotgun (WGS) entry which is preliminary data.</text>
</comment>
<dbReference type="PROSITE" id="PS51044">
    <property type="entry name" value="ZF_SP_RING"/>
    <property type="match status" value="1"/>
</dbReference>
<keyword evidence="6" id="KW-0833">Ubl conjugation pathway</keyword>
<keyword evidence="7" id="KW-0862">Zinc</keyword>
<dbReference type="PANTHER" id="PTHR10782:SF100">
    <property type="entry name" value="LIGASE SIZA, PUTATIVE (AFU_ORTHOLOGUE AFUA_6G05240)-RELATED"/>
    <property type="match status" value="1"/>
</dbReference>
<name>A0ABR0EIY8_ZASCE</name>
<comment type="similarity">
    <text evidence="2">Belongs to the PIAS family.</text>
</comment>
<evidence type="ECO:0000259" key="11">
    <source>
        <dbReference type="PROSITE" id="PS51466"/>
    </source>
</evidence>
<evidence type="ECO:0000256" key="8">
    <source>
        <dbReference type="PROSITE-ProRule" id="PRU00452"/>
    </source>
</evidence>
<keyword evidence="3" id="KW-0808">Transferase</keyword>
<dbReference type="InterPro" id="IPR003034">
    <property type="entry name" value="SAP_dom"/>
</dbReference>
<accession>A0ABR0EIY8</accession>
<feature type="compositionally biased region" description="Low complexity" evidence="9">
    <location>
        <begin position="85"/>
        <end position="99"/>
    </location>
</feature>
<feature type="compositionally biased region" description="Low complexity" evidence="9">
    <location>
        <begin position="638"/>
        <end position="652"/>
    </location>
</feature>
<keyword evidence="4" id="KW-0479">Metal-binding</keyword>
<evidence type="ECO:0000256" key="4">
    <source>
        <dbReference type="ARBA" id="ARBA00022723"/>
    </source>
</evidence>
<dbReference type="Gene3D" id="2.60.120.780">
    <property type="entry name" value="PINIT domain"/>
    <property type="match status" value="1"/>
</dbReference>
<feature type="compositionally biased region" description="Polar residues" evidence="9">
    <location>
        <begin position="561"/>
        <end position="570"/>
    </location>
</feature>
<feature type="region of interest" description="Disordered" evidence="9">
    <location>
        <begin position="399"/>
        <end position="421"/>
    </location>
</feature>
<dbReference type="Pfam" id="PF02891">
    <property type="entry name" value="zf-MIZ"/>
    <property type="match status" value="1"/>
</dbReference>
<protein>
    <submittedName>
        <fullName evidence="12">Uncharacterized protein</fullName>
    </submittedName>
</protein>
<dbReference type="PANTHER" id="PTHR10782">
    <property type="entry name" value="ZINC FINGER MIZ DOMAIN-CONTAINING PROTEIN"/>
    <property type="match status" value="1"/>
</dbReference>
<evidence type="ECO:0000256" key="3">
    <source>
        <dbReference type="ARBA" id="ARBA00022679"/>
    </source>
</evidence>
<proteinExistence type="inferred from homology"/>
<organism evidence="12 13">
    <name type="scientific">Zasmidium cellare</name>
    <name type="common">Wine cellar mold</name>
    <name type="synonym">Racodium cellare</name>
    <dbReference type="NCBI Taxonomy" id="395010"/>
    <lineage>
        <taxon>Eukaryota</taxon>
        <taxon>Fungi</taxon>
        <taxon>Dikarya</taxon>
        <taxon>Ascomycota</taxon>
        <taxon>Pezizomycotina</taxon>
        <taxon>Dothideomycetes</taxon>
        <taxon>Dothideomycetidae</taxon>
        <taxon>Mycosphaerellales</taxon>
        <taxon>Mycosphaerellaceae</taxon>
        <taxon>Zasmidium</taxon>
    </lineage>
</organism>
<feature type="compositionally biased region" description="Low complexity" evidence="9">
    <location>
        <begin position="571"/>
        <end position="618"/>
    </location>
</feature>
<dbReference type="EMBL" id="JAXOVC010000005">
    <property type="protein sequence ID" value="KAK4501201.1"/>
    <property type="molecule type" value="Genomic_DNA"/>
</dbReference>